<dbReference type="AlphaFoldDB" id="A0A095BUF3"/>
<feature type="region of interest" description="Disordered" evidence="9">
    <location>
        <begin position="306"/>
        <end position="413"/>
    </location>
</feature>
<keyword evidence="5 8" id="KW-0804">Transcription</keyword>
<keyword evidence="4 8" id="KW-0805">Transcription regulation</keyword>
<proteinExistence type="inferred from homology"/>
<feature type="region of interest" description="Disordered" evidence="9">
    <location>
        <begin position="251"/>
        <end position="293"/>
    </location>
</feature>
<protein>
    <recommendedName>
        <fullName evidence="3 8">Mediator of RNA polymerase II transcription subunit 4</fullName>
    </recommendedName>
    <alternativeName>
        <fullName evidence="7 8">Mediator complex subunit 4</fullName>
    </alternativeName>
</protein>
<dbReference type="CTD" id="24588454"/>
<comment type="function">
    <text evidence="8">Component of the Mediator complex, a coactivator involved in the regulated transcription of nearly all RNA polymerase II-dependent genes. Mediator functions as a bridge to convey information from gene-specific regulatory proteins to the basal RNA polymerase II transcription machinery. Mediator is recruited to promoters by direct interactions with regulatory proteins and serves as a scaffold for the assembly of a functional preinitiation complex with RNA polymerase II and the general transcription factors.</text>
</comment>
<dbReference type="EMBL" id="KL250506">
    <property type="protein sequence ID" value="KGB32518.1"/>
    <property type="molecule type" value="Genomic_DNA"/>
</dbReference>
<feature type="compositionally biased region" description="Basic residues" evidence="9">
    <location>
        <begin position="381"/>
        <end position="392"/>
    </location>
</feature>
<reference evidence="11" key="1">
    <citation type="journal article" date="2012" name="Nat. Genet.">
        <title>Whole-genome sequence of Schistosoma haematobium.</title>
        <authorList>
            <person name="Young N.D."/>
            <person name="Jex A.R."/>
            <person name="Li B."/>
            <person name="Liu S."/>
            <person name="Yang L."/>
            <person name="Xiong Z."/>
            <person name="Li Y."/>
            <person name="Cantacessi C."/>
            <person name="Hall R.S."/>
            <person name="Xu X."/>
            <person name="Chen F."/>
            <person name="Wu X."/>
            <person name="Zerlotini A."/>
            <person name="Oliveira G."/>
            <person name="Hofmann A."/>
            <person name="Zhang G."/>
            <person name="Fang X."/>
            <person name="Kang Y."/>
            <person name="Campbell B.E."/>
            <person name="Loukas A."/>
            <person name="Ranganathan S."/>
            <person name="Rollinson D."/>
            <person name="Rinaldi G."/>
            <person name="Brindley P.J."/>
            <person name="Yang H."/>
            <person name="Wang J."/>
            <person name="Wang J."/>
            <person name="Gasser R.B."/>
        </authorList>
    </citation>
    <scope>NUCLEOTIDE SEQUENCE [LARGE SCALE GENOMIC DNA]</scope>
</reference>
<gene>
    <name evidence="10" type="primary">MED4_1</name>
    <name evidence="8" type="synonym">MED4</name>
    <name evidence="10" type="ORF">MS3_00006686</name>
    <name evidence="11" type="ORF">MS3_00649</name>
</gene>
<evidence type="ECO:0000256" key="3">
    <source>
        <dbReference type="ARBA" id="ARBA00020629"/>
    </source>
</evidence>
<evidence type="ECO:0000256" key="5">
    <source>
        <dbReference type="ARBA" id="ARBA00023163"/>
    </source>
</evidence>
<evidence type="ECO:0000256" key="6">
    <source>
        <dbReference type="ARBA" id="ARBA00023242"/>
    </source>
</evidence>
<feature type="compositionally biased region" description="Polar residues" evidence="9">
    <location>
        <begin position="323"/>
        <end position="334"/>
    </location>
</feature>
<comment type="similarity">
    <text evidence="2 8">Belongs to the Mediator complex subunit 4 family.</text>
</comment>
<feature type="compositionally biased region" description="Polar residues" evidence="9">
    <location>
        <begin position="342"/>
        <end position="363"/>
    </location>
</feature>
<evidence type="ECO:0000256" key="2">
    <source>
        <dbReference type="ARBA" id="ARBA00009626"/>
    </source>
</evidence>
<evidence type="ECO:0000256" key="7">
    <source>
        <dbReference type="ARBA" id="ARBA00031257"/>
    </source>
</evidence>
<dbReference type="Pfam" id="PF10018">
    <property type="entry name" value="Med4"/>
    <property type="match status" value="1"/>
</dbReference>
<name>A0A095BUF3_SCHHA</name>
<keyword evidence="8" id="KW-0010">Activator</keyword>
<dbReference type="OrthoDB" id="1929813at2759"/>
<dbReference type="RefSeq" id="XP_051068080.1">
    <property type="nucleotide sequence ID" value="XM_051214895.1"/>
</dbReference>
<dbReference type="PANTHER" id="PTHR13208">
    <property type="entry name" value="MEDIATOR OF RNA POLYMERASE II TRANSCRIPTION SUBUNIT 4"/>
    <property type="match status" value="1"/>
</dbReference>
<evidence type="ECO:0000313" key="11">
    <source>
        <dbReference type="EMBL" id="KGB32518.1"/>
    </source>
</evidence>
<feature type="compositionally biased region" description="Polar residues" evidence="9">
    <location>
        <begin position="261"/>
        <end position="278"/>
    </location>
</feature>
<dbReference type="GO" id="GO:0006357">
    <property type="term" value="P:regulation of transcription by RNA polymerase II"/>
    <property type="evidence" value="ECO:0007669"/>
    <property type="project" value="InterPro"/>
</dbReference>
<reference evidence="10" key="3">
    <citation type="submission" date="2021-06" db="EMBL/GenBank/DDBJ databases">
        <title>Chromosome-level genome assembly for S. haematobium.</title>
        <authorList>
            <person name="Stroehlein A.J."/>
        </authorList>
    </citation>
    <scope>NUCLEOTIDE SEQUENCE</scope>
</reference>
<dbReference type="GO" id="GO:0003712">
    <property type="term" value="F:transcription coregulator activity"/>
    <property type="evidence" value="ECO:0007669"/>
    <property type="project" value="InterPro"/>
</dbReference>
<organism evidence="11">
    <name type="scientific">Schistosoma haematobium</name>
    <name type="common">Blood fluke</name>
    <dbReference type="NCBI Taxonomy" id="6185"/>
    <lineage>
        <taxon>Eukaryota</taxon>
        <taxon>Metazoa</taxon>
        <taxon>Spiralia</taxon>
        <taxon>Lophotrochozoa</taxon>
        <taxon>Platyhelminthes</taxon>
        <taxon>Trematoda</taxon>
        <taxon>Digenea</taxon>
        <taxon>Strigeidida</taxon>
        <taxon>Schistosomatoidea</taxon>
        <taxon>Schistosomatidae</taxon>
        <taxon>Schistosoma</taxon>
    </lineage>
</organism>
<evidence type="ECO:0000313" key="12">
    <source>
        <dbReference type="Proteomes" id="UP000471633"/>
    </source>
</evidence>
<reference evidence="10" key="2">
    <citation type="journal article" date="2019" name="Gigascience">
        <title>High-quality Schistosoma haematobium genome achieved by single-molecule and long-range sequencing.</title>
        <authorList>
            <person name="Stroehlein A.J."/>
            <person name="Korhonen P.K."/>
            <person name="Chong T.M."/>
            <person name="Lim Y.L."/>
            <person name="Chan K.G."/>
            <person name="Webster B."/>
            <person name="Rollinson D."/>
            <person name="Brindley P.J."/>
            <person name="Gasser R.B."/>
            <person name="Young N.D."/>
        </authorList>
    </citation>
    <scope>NUCLEOTIDE SEQUENCE</scope>
</reference>
<sequence>MSSRVSLKQKLIGQLEDADSILRDILSAASKKKSSVTLLPLIELLLEKDQQLKETYKEIEVYNEIQKKIDLLKADCSKSDKQIQSCQLHLKKTEVILSTALYYSRQKLDSMTTAVKNPIDMEELVRFSHRISATHGVIAPDNWTQGDPRRPYPNKEEIRRGYLGHIDDAGNFRQSLWDALLDTAAAAASIVSSSTPSVSSSSGPNSLGNANIVASQTPVYHSNQTQPTSLSLVTCSPNMILPGVNMVSSPMSFSQSGGSSTWTGPNMNLVTGNPTSSELAGPQIPASRPPSTSLAAMLTGTNIMDQHSRNTTLPPPPLKPGSGQMQTSQATSFRPSGVLPRPSNSGNRQAFPSSPNSSGSQHMQYPHSDTYPGFMPNSKTSRPHSKRAHRKHTDTECTEMSSNSSSDSSSGEE</sequence>
<feature type="compositionally biased region" description="Low complexity" evidence="9">
    <location>
        <begin position="401"/>
        <end position="413"/>
    </location>
</feature>
<reference evidence="10" key="4">
    <citation type="journal article" date="2022" name="PLoS Pathog.">
        <title>Chromosome-level genome of Schistosoma haematobium underpins genome-wide explorations of molecular variation.</title>
        <authorList>
            <person name="Stroehlein A.J."/>
            <person name="Korhonen P.K."/>
            <person name="Lee V.V."/>
            <person name="Ralph S.A."/>
            <person name="Mentink-Kane M."/>
            <person name="You H."/>
            <person name="McManus D.P."/>
            <person name="Tchuente L.T."/>
            <person name="Stothard J.R."/>
            <person name="Kaur P."/>
            <person name="Dudchenko O."/>
            <person name="Aiden E.L."/>
            <person name="Yang B."/>
            <person name="Yang H."/>
            <person name="Emery A.M."/>
            <person name="Webster B.L."/>
            <person name="Brindley P.J."/>
            <person name="Rollinson D."/>
            <person name="Chang B.C.H."/>
            <person name="Gasser R.B."/>
            <person name="Young N.D."/>
        </authorList>
    </citation>
    <scope>NUCLEOTIDE SEQUENCE</scope>
</reference>
<dbReference type="EMBL" id="AMPZ03000004">
    <property type="protein sequence ID" value="KAH9585435.1"/>
    <property type="molecule type" value="Genomic_DNA"/>
</dbReference>
<evidence type="ECO:0000256" key="8">
    <source>
        <dbReference type="RuleBase" id="RU364141"/>
    </source>
</evidence>
<evidence type="ECO:0000256" key="4">
    <source>
        <dbReference type="ARBA" id="ARBA00023015"/>
    </source>
</evidence>
<dbReference type="KEGG" id="shx:MS3_00006686"/>
<evidence type="ECO:0000313" key="10">
    <source>
        <dbReference type="EMBL" id="KAH9585435.1"/>
    </source>
</evidence>
<accession>A0A095BUF3</accession>
<dbReference type="InterPro" id="IPR019258">
    <property type="entry name" value="Mediator_Med4"/>
</dbReference>
<comment type="subunit">
    <text evidence="8">Component of the Mediator complex.</text>
</comment>
<feature type="compositionally biased region" description="Low complexity" evidence="9">
    <location>
        <begin position="251"/>
        <end position="260"/>
    </location>
</feature>
<dbReference type="GO" id="GO:0070847">
    <property type="term" value="C:core mediator complex"/>
    <property type="evidence" value="ECO:0007669"/>
    <property type="project" value="TreeGrafter"/>
</dbReference>
<keyword evidence="6 8" id="KW-0539">Nucleus</keyword>
<evidence type="ECO:0000256" key="9">
    <source>
        <dbReference type="SAM" id="MobiDB-lite"/>
    </source>
</evidence>
<dbReference type="PANTHER" id="PTHR13208:SF2">
    <property type="entry name" value="MEDIATOR OF RNA POLYMERASE II TRANSCRIPTION SUBUNIT 4"/>
    <property type="match status" value="1"/>
</dbReference>
<comment type="subcellular location">
    <subcellularLocation>
        <location evidence="1 8">Nucleus</location>
    </subcellularLocation>
</comment>
<keyword evidence="12" id="KW-1185">Reference proteome</keyword>
<dbReference type="STRING" id="6185.A0A095BUF3"/>
<dbReference type="Proteomes" id="UP000471633">
    <property type="component" value="Unassembled WGS sequence"/>
</dbReference>
<dbReference type="GO" id="GO:0016592">
    <property type="term" value="C:mediator complex"/>
    <property type="evidence" value="ECO:0007669"/>
    <property type="project" value="InterPro"/>
</dbReference>
<evidence type="ECO:0000256" key="1">
    <source>
        <dbReference type="ARBA" id="ARBA00004123"/>
    </source>
</evidence>
<dbReference type="GeneID" id="24588454"/>